<feature type="compositionally biased region" description="Polar residues" evidence="1">
    <location>
        <begin position="1"/>
        <end position="10"/>
    </location>
</feature>
<dbReference type="AlphaFoldDB" id="A0AAD8PMI9"/>
<feature type="compositionally biased region" description="Polar residues" evidence="1">
    <location>
        <begin position="204"/>
        <end position="215"/>
    </location>
</feature>
<dbReference type="InterPro" id="IPR035979">
    <property type="entry name" value="RBD_domain_sf"/>
</dbReference>
<accession>A0AAD8PMI9</accession>
<feature type="compositionally biased region" description="Low complexity" evidence="1">
    <location>
        <begin position="230"/>
        <end position="239"/>
    </location>
</feature>
<evidence type="ECO:0000313" key="3">
    <source>
        <dbReference type="Proteomes" id="UP001230504"/>
    </source>
</evidence>
<dbReference type="GeneID" id="85448480"/>
<comment type="caution">
    <text evidence="2">The sequence shown here is derived from an EMBL/GenBank/DDBJ whole genome shotgun (WGS) entry which is preliminary data.</text>
</comment>
<feature type="region of interest" description="Disordered" evidence="1">
    <location>
        <begin position="1"/>
        <end position="44"/>
    </location>
</feature>
<evidence type="ECO:0000256" key="1">
    <source>
        <dbReference type="SAM" id="MobiDB-lite"/>
    </source>
</evidence>
<dbReference type="EMBL" id="JAHLJV010000103">
    <property type="protein sequence ID" value="KAK1572845.1"/>
    <property type="molecule type" value="Genomic_DNA"/>
</dbReference>
<dbReference type="RefSeq" id="XP_060408617.1">
    <property type="nucleotide sequence ID" value="XM_060564240.1"/>
</dbReference>
<organism evidence="2 3">
    <name type="scientific">Colletotrichum navitas</name>
    <dbReference type="NCBI Taxonomy" id="681940"/>
    <lineage>
        <taxon>Eukaryota</taxon>
        <taxon>Fungi</taxon>
        <taxon>Dikarya</taxon>
        <taxon>Ascomycota</taxon>
        <taxon>Pezizomycotina</taxon>
        <taxon>Sordariomycetes</taxon>
        <taxon>Hypocreomycetidae</taxon>
        <taxon>Glomerellales</taxon>
        <taxon>Glomerellaceae</taxon>
        <taxon>Colletotrichum</taxon>
        <taxon>Colletotrichum graminicola species complex</taxon>
    </lineage>
</organism>
<proteinExistence type="predicted"/>
<dbReference type="GO" id="GO:0003676">
    <property type="term" value="F:nucleic acid binding"/>
    <property type="evidence" value="ECO:0007669"/>
    <property type="project" value="InterPro"/>
</dbReference>
<gene>
    <name evidence="2" type="ORF">LY79DRAFT_673983</name>
</gene>
<evidence type="ECO:0000313" key="2">
    <source>
        <dbReference type="EMBL" id="KAK1572845.1"/>
    </source>
</evidence>
<reference evidence="2" key="1">
    <citation type="submission" date="2021-06" db="EMBL/GenBank/DDBJ databases">
        <title>Comparative genomics, transcriptomics and evolutionary studies reveal genomic signatures of adaptation to plant cell wall in hemibiotrophic fungi.</title>
        <authorList>
            <consortium name="DOE Joint Genome Institute"/>
            <person name="Baroncelli R."/>
            <person name="Diaz J.F."/>
            <person name="Benocci T."/>
            <person name="Peng M."/>
            <person name="Battaglia E."/>
            <person name="Haridas S."/>
            <person name="Andreopoulos W."/>
            <person name="Labutti K."/>
            <person name="Pangilinan J."/>
            <person name="Floch G.L."/>
            <person name="Makela M.R."/>
            <person name="Henrissat B."/>
            <person name="Grigoriev I.V."/>
            <person name="Crouch J.A."/>
            <person name="De Vries R.P."/>
            <person name="Sukno S.A."/>
            <person name="Thon M.R."/>
        </authorList>
    </citation>
    <scope>NUCLEOTIDE SEQUENCE</scope>
    <source>
        <strain evidence="2">CBS 125086</strain>
    </source>
</reference>
<keyword evidence="3" id="KW-1185">Reference proteome</keyword>
<name>A0AAD8PMI9_9PEZI</name>
<feature type="compositionally biased region" description="Basic and acidic residues" evidence="1">
    <location>
        <begin position="249"/>
        <end position="259"/>
    </location>
</feature>
<feature type="compositionally biased region" description="Low complexity" evidence="1">
    <location>
        <begin position="158"/>
        <end position="168"/>
    </location>
</feature>
<sequence length="657" mass="69980">MAGTQSTCVSPQGGAPLDRPPSPVDSAHAQQVSNNNAMTYGNRDNGVLLNDYDLRSANTNSAPGSSNSEHDLLLSTPDVRHTQVPAVSHNHMTSCDHIMDQDAQTNDYNNLPGAQPPLSAEGRIDGPVQQFSQLTVDTTNIQFAEGVSDYSTAPNARSSTLNSRSSDSWLHGTSVTHKAGNPDAGSRDSPANRIPEASLDLTKQGESSTAATTIANEGKNKRKAPQGIYTSSSSGSSTTRFSPNHTSNHHIEARIETKPDPAIGSSKPSGSKNGWVAPHLRGGTHDGQVQRPIREPIAPGPFQGVVPLNNFDRRAPASSQANGRRGLTCAPHHIFNVGFNSAGAASQLAAHQRQPIPAPSFNLAIGTFQGNGSVPHIGNIRQAPVGALPSAAVASFGSAQPAGDAVSMASAVAGQGPVSFAPAGIFRPMNAVTRPFHHPDLDSQRELKAQLGISPNYAGDATIPRNQSAPIPDSQNVAFWITNLPPNVTHSQLLGQIHGIGRIWACVISPPTGDHVTAAAKLVFFELAAAQKFYAHCSNPRRRLIVGGHVAHVCLNRTKKAEEDVGGNRSRVVVIMGDPSFVNPRTLLQWFRNHFEYEIDDIITHVLNKEMGHVEIRFGSWRSQAESCRQAIKTVYPPGGAQSPVWVFRYGTDPCSI</sequence>
<protein>
    <recommendedName>
        <fullName evidence="4">RNA recognition domain-containing protein</fullName>
    </recommendedName>
</protein>
<dbReference type="Proteomes" id="UP001230504">
    <property type="component" value="Unassembled WGS sequence"/>
</dbReference>
<dbReference type="SUPFAM" id="SSF54928">
    <property type="entry name" value="RNA-binding domain, RBD"/>
    <property type="match status" value="1"/>
</dbReference>
<feature type="compositionally biased region" description="Polar residues" evidence="1">
    <location>
        <begin position="28"/>
        <end position="39"/>
    </location>
</feature>
<evidence type="ECO:0008006" key="4">
    <source>
        <dbReference type="Google" id="ProtNLM"/>
    </source>
</evidence>
<feature type="region of interest" description="Disordered" evidence="1">
    <location>
        <begin position="150"/>
        <end position="324"/>
    </location>
</feature>